<feature type="domain" description="Ig-like" evidence="6">
    <location>
        <begin position="372"/>
        <end position="453"/>
    </location>
</feature>
<dbReference type="PROSITE" id="PS50853">
    <property type="entry name" value="FN3"/>
    <property type="match status" value="1"/>
</dbReference>
<dbReference type="InterPro" id="IPR007110">
    <property type="entry name" value="Ig-like_dom"/>
</dbReference>
<gene>
    <name evidence="8" type="ORF">MAR_021122</name>
</gene>
<keyword evidence="1 5" id="KW-0732">Signal</keyword>
<feature type="chain" id="PRO_5045426244" evidence="5">
    <location>
        <begin position="23"/>
        <end position="897"/>
    </location>
</feature>
<feature type="signal peptide" evidence="5">
    <location>
        <begin position="1"/>
        <end position="22"/>
    </location>
</feature>
<dbReference type="InterPro" id="IPR003599">
    <property type="entry name" value="Ig_sub"/>
</dbReference>
<keyword evidence="4" id="KW-1133">Transmembrane helix</keyword>
<keyword evidence="4" id="KW-0472">Membrane</keyword>
<dbReference type="SUPFAM" id="SSF48726">
    <property type="entry name" value="Immunoglobulin"/>
    <property type="match status" value="3"/>
</dbReference>
<evidence type="ECO:0000259" key="6">
    <source>
        <dbReference type="PROSITE" id="PS50835"/>
    </source>
</evidence>
<evidence type="ECO:0000256" key="4">
    <source>
        <dbReference type="SAM" id="Phobius"/>
    </source>
</evidence>
<dbReference type="Gene3D" id="2.60.40.10">
    <property type="entry name" value="Immunoglobulins"/>
    <property type="match status" value="3"/>
</dbReference>
<evidence type="ECO:0000256" key="3">
    <source>
        <dbReference type="SAM" id="MobiDB-lite"/>
    </source>
</evidence>
<dbReference type="PROSITE" id="PS50835">
    <property type="entry name" value="IG_LIKE"/>
    <property type="match status" value="4"/>
</dbReference>
<feature type="domain" description="Ig-like" evidence="6">
    <location>
        <begin position="133"/>
        <end position="228"/>
    </location>
</feature>
<protein>
    <submittedName>
        <fullName evidence="8">TUTL-like protein</fullName>
    </submittedName>
</protein>
<evidence type="ECO:0000256" key="5">
    <source>
        <dbReference type="SAM" id="SignalP"/>
    </source>
</evidence>
<feature type="compositionally biased region" description="Low complexity" evidence="3">
    <location>
        <begin position="145"/>
        <end position="157"/>
    </location>
</feature>
<dbReference type="Proteomes" id="UP001164746">
    <property type="component" value="Chromosome 5"/>
</dbReference>
<keyword evidence="4" id="KW-0812">Transmembrane</keyword>
<dbReference type="InterPro" id="IPR050831">
    <property type="entry name" value="CEA_cell_adhesion"/>
</dbReference>
<sequence>MELYSFVFIWIYTLVFIDSVRACPASSPRLFQRVHDDDVKLSLITTVITQGVISYLIRKDETNLMSIDFYNGAVIQQEPCTPADCTVSGNAAYGDFSITLSNVQRTSAGTYKLIVVQSKEEKACTTLFVLGDPEPPTISSNNDPSVGESVTVTCSSTSTTTPTNHGLSLSYTWTIDGQTTPVGTRYTYSDSRHHITISNVQKTDSTIVMHCSAAEVVTNGYTSSQSIGFTLNVLYGPDSITFNTSLTTIRQREGLLFLPVECQTDCNRCTFTWNKDGAPFTSTAILDLATLQKSEADGPDHAAVLPVNTLYVLNDGNTMDSVVCSSDCFPECSLMWLPSISSNRGNLSLGVLHKESAGKYTCVASNPEWNGPESAFLDVFSPFVLTEGETIKIIGCTSDCWPGCRQKWMNAANVTIQLSGTLSLGRATRDNAGSYVCVLENTAKEYNNKAEASLILIVEYPPDVHIQTTNITSDDTSIVLECIANGVPNSYIYSNWKQEWPARVIPESGYSTLRLTNLSYEYSGIYTCSVSNGVVQYPTAETVMEASTYLLVKDAPIVLFPKLSHDDVIVLSSKLGDTLSIQVNFYSNYGRVAAYLKDSSYNSSENKSVTLDVSETNVELPVFDQVLNDSGFVLNITIIIEEADDFTVYPVSIENDFKATLLYIDVKSEGPPETPWTFTIEEVMQHSIDISWFGNFNGGFKQTFAIQTSMDGVDWSNATLLEEDVPNTNEQYHQTVDNLDHTTTYYLRMYAFNVLGESEHTSVMQATTATALEDITQSHASVIGGVVGGCLGVAVAVIVIVFVLRRWYTLNCSCNMSLSRKKDVPSDQDGHGADNPGYNAAGAYEVVSATKELPDNSRLYTSLELTNQKSNAYYGNAKIEDPVYNNTMLKNPIQTVL</sequence>
<reference evidence="8" key="1">
    <citation type="submission" date="2022-11" db="EMBL/GenBank/DDBJ databases">
        <title>Centuries of genome instability and evolution in soft-shell clam transmissible cancer (bioRxiv).</title>
        <authorList>
            <person name="Hart S.F.M."/>
            <person name="Yonemitsu M.A."/>
            <person name="Giersch R.M."/>
            <person name="Beal B.F."/>
            <person name="Arriagada G."/>
            <person name="Davis B.W."/>
            <person name="Ostrander E.A."/>
            <person name="Goff S.P."/>
            <person name="Metzger M.J."/>
        </authorList>
    </citation>
    <scope>NUCLEOTIDE SEQUENCE</scope>
    <source>
        <strain evidence="8">MELC-2E11</strain>
        <tissue evidence="8">Siphon/mantle</tissue>
    </source>
</reference>
<dbReference type="PANTHER" id="PTHR44427">
    <property type="entry name" value="CARCINOEMBRYONIC ANTIGEN-RELATED CELL ADHESION MOLECULE 19"/>
    <property type="match status" value="1"/>
</dbReference>
<dbReference type="PANTHER" id="PTHR44427:SF5">
    <property type="entry name" value="V-SET AND IMMUNOGLOBULIN DOMAIN-CONTAINING PROTEIN 10-LIKE"/>
    <property type="match status" value="1"/>
</dbReference>
<feature type="domain" description="Fibronectin type-III" evidence="7">
    <location>
        <begin position="671"/>
        <end position="771"/>
    </location>
</feature>
<evidence type="ECO:0000256" key="1">
    <source>
        <dbReference type="ARBA" id="ARBA00022729"/>
    </source>
</evidence>
<dbReference type="SMART" id="SM00409">
    <property type="entry name" value="IG"/>
    <property type="match status" value="4"/>
</dbReference>
<evidence type="ECO:0000256" key="2">
    <source>
        <dbReference type="ARBA" id="ARBA00023180"/>
    </source>
</evidence>
<proteinExistence type="predicted"/>
<evidence type="ECO:0000313" key="8">
    <source>
        <dbReference type="EMBL" id="WAR05753.1"/>
    </source>
</evidence>
<keyword evidence="2" id="KW-0325">Glycoprotein</keyword>
<feature type="region of interest" description="Disordered" evidence="3">
    <location>
        <begin position="135"/>
        <end position="157"/>
    </location>
</feature>
<evidence type="ECO:0000313" key="9">
    <source>
        <dbReference type="Proteomes" id="UP001164746"/>
    </source>
</evidence>
<dbReference type="InterPro" id="IPR003961">
    <property type="entry name" value="FN3_dom"/>
</dbReference>
<dbReference type="SUPFAM" id="SSF49265">
    <property type="entry name" value="Fibronectin type III"/>
    <property type="match status" value="1"/>
</dbReference>
<feature type="domain" description="Ig-like" evidence="6">
    <location>
        <begin position="299"/>
        <end position="366"/>
    </location>
</feature>
<accession>A0ABY7EAI3</accession>
<feature type="transmembrane region" description="Helical" evidence="4">
    <location>
        <begin position="782"/>
        <end position="804"/>
    </location>
</feature>
<dbReference type="InterPro" id="IPR013783">
    <property type="entry name" value="Ig-like_fold"/>
</dbReference>
<dbReference type="EMBL" id="CP111016">
    <property type="protein sequence ID" value="WAR05753.1"/>
    <property type="molecule type" value="Genomic_DNA"/>
</dbReference>
<dbReference type="InterPro" id="IPR003598">
    <property type="entry name" value="Ig_sub2"/>
</dbReference>
<name>A0ABY7EAI3_MYAAR</name>
<keyword evidence="9" id="KW-1185">Reference proteome</keyword>
<dbReference type="CDD" id="cd00063">
    <property type="entry name" value="FN3"/>
    <property type="match status" value="1"/>
</dbReference>
<feature type="domain" description="Ig-like" evidence="6">
    <location>
        <begin position="462"/>
        <end position="544"/>
    </location>
</feature>
<evidence type="ECO:0000259" key="7">
    <source>
        <dbReference type="PROSITE" id="PS50853"/>
    </source>
</evidence>
<organism evidence="8 9">
    <name type="scientific">Mya arenaria</name>
    <name type="common">Soft-shell clam</name>
    <dbReference type="NCBI Taxonomy" id="6604"/>
    <lineage>
        <taxon>Eukaryota</taxon>
        <taxon>Metazoa</taxon>
        <taxon>Spiralia</taxon>
        <taxon>Lophotrochozoa</taxon>
        <taxon>Mollusca</taxon>
        <taxon>Bivalvia</taxon>
        <taxon>Autobranchia</taxon>
        <taxon>Heteroconchia</taxon>
        <taxon>Euheterodonta</taxon>
        <taxon>Imparidentia</taxon>
        <taxon>Neoheterodontei</taxon>
        <taxon>Myida</taxon>
        <taxon>Myoidea</taxon>
        <taxon>Myidae</taxon>
        <taxon>Mya</taxon>
    </lineage>
</organism>
<dbReference type="SMART" id="SM00408">
    <property type="entry name" value="IGc2"/>
    <property type="match status" value="2"/>
</dbReference>
<dbReference type="InterPro" id="IPR036179">
    <property type="entry name" value="Ig-like_dom_sf"/>
</dbReference>
<dbReference type="InterPro" id="IPR036116">
    <property type="entry name" value="FN3_sf"/>
</dbReference>